<comment type="caution">
    <text evidence="1">The sequence shown here is derived from an EMBL/GenBank/DDBJ whole genome shotgun (WGS) entry which is preliminary data.</text>
</comment>
<dbReference type="EMBL" id="NSFD01000058">
    <property type="protein sequence ID" value="PBA23652.1"/>
    <property type="molecule type" value="Genomic_DNA"/>
</dbReference>
<reference evidence="1 2" key="1">
    <citation type="submission" date="2017-08" db="EMBL/GenBank/DDBJ databases">
        <title>Phylogenetic analysis of Mycobacterium avium complex whole genomes.</title>
        <authorList>
            <person name="Caverly L.J."/>
            <person name="Spilker T."/>
            <person name="Lipuma J."/>
        </authorList>
    </citation>
    <scope>NUCLEOTIDE SEQUENCE [LARGE SCALE GENOMIC DNA]</scope>
    <source>
        <strain evidence="1 2">FLAC0165</strain>
    </source>
</reference>
<organism evidence="1 2">
    <name type="scientific">Mycobacterium avium</name>
    <dbReference type="NCBI Taxonomy" id="1764"/>
    <lineage>
        <taxon>Bacteria</taxon>
        <taxon>Bacillati</taxon>
        <taxon>Actinomycetota</taxon>
        <taxon>Actinomycetes</taxon>
        <taxon>Mycobacteriales</taxon>
        <taxon>Mycobacteriaceae</taxon>
        <taxon>Mycobacterium</taxon>
        <taxon>Mycobacterium avium complex (MAC)</taxon>
    </lineage>
</organism>
<evidence type="ECO:0000313" key="1">
    <source>
        <dbReference type="EMBL" id="PBA23652.1"/>
    </source>
</evidence>
<gene>
    <name evidence="1" type="ORF">CKJ66_27450</name>
</gene>
<protein>
    <recommendedName>
        <fullName evidence="3">DUF1643 domain-containing protein</fullName>
    </recommendedName>
</protein>
<evidence type="ECO:0008006" key="3">
    <source>
        <dbReference type="Google" id="ProtNLM"/>
    </source>
</evidence>
<proteinExistence type="predicted"/>
<dbReference type="AlphaFoldDB" id="A0A2A2ZAS9"/>
<dbReference type="InterPro" id="IPR012441">
    <property type="entry name" value="DUF1643"/>
</dbReference>
<dbReference type="Proteomes" id="UP000217768">
    <property type="component" value="Unassembled WGS sequence"/>
</dbReference>
<evidence type="ECO:0000313" key="2">
    <source>
        <dbReference type="Proteomes" id="UP000217768"/>
    </source>
</evidence>
<dbReference type="Pfam" id="PF07799">
    <property type="entry name" value="DUF1643"/>
    <property type="match status" value="1"/>
</dbReference>
<sequence>MLAGTFSRTRGAGLPTYLDPSGGGIMTLSVDLHLPMWHVTGVGGAQFSADRCYRYRLHRRWDTGPSLMIIELRPSEANEHRDDDASRRAAAFARGFGYGGYTSLCLYAAVASDDAHLSTSTYDPVGPDNDWWIEQAAYCHDVIVFAWGGDAAADRANAVASRIWQICQETSAAVGVVGWTPEGQPCGLPDRHRSGLVCPHTVLSTVTAHAHTDFGDVDPRWSALLADTHHLVA</sequence>
<accession>A0A2A2ZAS9</accession>
<name>A0A2A2ZAS9_MYCAV</name>